<dbReference type="Pfam" id="PF00480">
    <property type="entry name" value="ROK"/>
    <property type="match status" value="1"/>
</dbReference>
<gene>
    <name evidence="3" type="ORF">GCM10022247_57390</name>
</gene>
<dbReference type="Gene3D" id="3.30.420.40">
    <property type="match status" value="2"/>
</dbReference>
<dbReference type="InterPro" id="IPR043129">
    <property type="entry name" value="ATPase_NBD"/>
</dbReference>
<dbReference type="Proteomes" id="UP001501747">
    <property type="component" value="Unassembled WGS sequence"/>
</dbReference>
<dbReference type="InterPro" id="IPR000600">
    <property type="entry name" value="ROK"/>
</dbReference>
<evidence type="ECO:0000256" key="1">
    <source>
        <dbReference type="ARBA" id="ARBA00006479"/>
    </source>
</evidence>
<feature type="region of interest" description="Disordered" evidence="2">
    <location>
        <begin position="1"/>
        <end position="23"/>
    </location>
</feature>
<evidence type="ECO:0000256" key="2">
    <source>
        <dbReference type="SAM" id="MobiDB-lite"/>
    </source>
</evidence>
<accession>A0ABP7TFA7</accession>
<dbReference type="EMBL" id="BAABAL010000019">
    <property type="protein sequence ID" value="GAA4025305.1"/>
    <property type="molecule type" value="Genomic_DNA"/>
</dbReference>
<reference evidence="4" key="1">
    <citation type="journal article" date="2019" name="Int. J. Syst. Evol. Microbiol.">
        <title>The Global Catalogue of Microorganisms (GCM) 10K type strain sequencing project: providing services to taxonomists for standard genome sequencing and annotation.</title>
        <authorList>
            <consortium name="The Broad Institute Genomics Platform"/>
            <consortium name="The Broad Institute Genome Sequencing Center for Infectious Disease"/>
            <person name="Wu L."/>
            <person name="Ma J."/>
        </authorList>
    </citation>
    <scope>NUCLEOTIDE SEQUENCE [LARGE SCALE GENOMIC DNA]</scope>
    <source>
        <strain evidence="4">JCM 17342</strain>
    </source>
</reference>
<evidence type="ECO:0000313" key="4">
    <source>
        <dbReference type="Proteomes" id="UP001501747"/>
    </source>
</evidence>
<comment type="caution">
    <text evidence="3">The sequence shown here is derived from an EMBL/GenBank/DDBJ whole genome shotgun (WGS) entry which is preliminary data.</text>
</comment>
<name>A0ABP7TFA7_9PSEU</name>
<dbReference type="SUPFAM" id="SSF53067">
    <property type="entry name" value="Actin-like ATPase domain"/>
    <property type="match status" value="1"/>
</dbReference>
<dbReference type="PANTHER" id="PTHR18964">
    <property type="entry name" value="ROK (REPRESSOR, ORF, KINASE) FAMILY"/>
    <property type="match status" value="1"/>
</dbReference>
<keyword evidence="4" id="KW-1185">Reference proteome</keyword>
<comment type="similarity">
    <text evidence="1">Belongs to the ROK (NagC/XylR) family.</text>
</comment>
<protein>
    <submittedName>
        <fullName evidence="3">ROK family transcriptional regulator</fullName>
    </submittedName>
</protein>
<proteinExistence type="inferred from homology"/>
<evidence type="ECO:0000313" key="3">
    <source>
        <dbReference type="EMBL" id="GAA4025305.1"/>
    </source>
</evidence>
<sequence length="340" mass="34722">MDELSAVGVVSEEVPTHRHGAGRPSLLVLPQAEAVPVLAVDVGVEQVTVALAGVGGRLLGVRGWTLRRGQGSPEEAVEEIARARVDLVDELGCEPTRAGVSVPGVVRRSDGLVHEAPNLHWTGVPFGALLGDALGLPVDVGNDADLGALAEHTRGVARTSQDVVFLSADVGVGGGVILGGVSLRGSGGYVGELGHMVVNPTGRQCYCGCRGCLETEIGEDALCRALNLAAGTPRPVIVAELRSLAADGELALHRLSGFAEWLTLGLTNVLNLLAPELVVLGGLLAVLPPAVVSSVTTEVRRRSLVGRAAGSVRLATSALAGDAALVGAAELAFERVFAVS</sequence>
<organism evidence="3 4">
    <name type="scientific">Allokutzneria multivorans</name>
    <dbReference type="NCBI Taxonomy" id="1142134"/>
    <lineage>
        <taxon>Bacteria</taxon>
        <taxon>Bacillati</taxon>
        <taxon>Actinomycetota</taxon>
        <taxon>Actinomycetes</taxon>
        <taxon>Pseudonocardiales</taxon>
        <taxon>Pseudonocardiaceae</taxon>
        <taxon>Allokutzneria</taxon>
    </lineage>
</organism>
<dbReference type="PANTHER" id="PTHR18964:SF149">
    <property type="entry name" value="BIFUNCTIONAL UDP-N-ACETYLGLUCOSAMINE 2-EPIMERASE_N-ACETYLMANNOSAMINE KINASE"/>
    <property type="match status" value="1"/>
</dbReference>